<dbReference type="Pfam" id="PF04082">
    <property type="entry name" value="Fungal_trans"/>
    <property type="match status" value="1"/>
</dbReference>
<dbReference type="Proteomes" id="UP000266188">
    <property type="component" value="Unassembled WGS sequence"/>
</dbReference>
<dbReference type="PANTHER" id="PTHR31001">
    <property type="entry name" value="UNCHARACTERIZED TRANSCRIPTIONAL REGULATORY PROTEIN"/>
    <property type="match status" value="1"/>
</dbReference>
<dbReference type="PANTHER" id="PTHR31001:SF85">
    <property type="entry name" value="ZN(II)2CYS6 TRANSCRIPTION FACTOR (EUROFUNG)"/>
    <property type="match status" value="1"/>
</dbReference>
<reference evidence="10" key="1">
    <citation type="submission" date="2017-02" db="EMBL/GenBank/DDBJ databases">
        <authorList>
            <person name="Tafer H."/>
            <person name="Lopandic K."/>
        </authorList>
    </citation>
    <scope>NUCLEOTIDE SEQUENCE [LARGE SCALE GENOMIC DNA]</scope>
    <source>
        <strain evidence="10">CBS 366.77</strain>
    </source>
</reference>
<dbReference type="GO" id="GO:0005634">
    <property type="term" value="C:nucleus"/>
    <property type="evidence" value="ECO:0007669"/>
    <property type="project" value="UniProtKB-SubCell"/>
</dbReference>
<name>A0A3A3A7I2_9EURO</name>
<dbReference type="AlphaFoldDB" id="A0A3A3A7I2"/>
<dbReference type="SUPFAM" id="SSF57701">
    <property type="entry name" value="Zn2/Cys6 DNA-binding domain"/>
    <property type="match status" value="1"/>
</dbReference>
<dbReference type="EMBL" id="MVGC01000034">
    <property type="protein sequence ID" value="RJE25925.1"/>
    <property type="molecule type" value="Genomic_DNA"/>
</dbReference>
<evidence type="ECO:0000256" key="3">
    <source>
        <dbReference type="ARBA" id="ARBA00023015"/>
    </source>
</evidence>
<dbReference type="PROSITE" id="PS50048">
    <property type="entry name" value="ZN2_CY6_FUNGAL_2"/>
    <property type="match status" value="1"/>
</dbReference>
<feature type="domain" description="Zn(2)-C6 fungal-type" evidence="8">
    <location>
        <begin position="33"/>
        <end position="62"/>
    </location>
</feature>
<evidence type="ECO:0000256" key="5">
    <source>
        <dbReference type="ARBA" id="ARBA00023163"/>
    </source>
</evidence>
<keyword evidence="2" id="KW-0479">Metal-binding</keyword>
<sequence>MSLNENLRPLQPSGPVTNAPVQAPTASLVKQKACIPCRTRKVKCDKNFPCTSCSAWSVSCVFPSPVRRCQRPRKRQVKEGGASKDPQMLDQRLRKLESALQQLTKSVKARNNRSAEVSIQDDETGLRRLATIEGKIAELLATKDSVMVSGVNVAPELVSSSHTSDLGSLPYRLRPFGSFSCEVAPLHLSLPQVQLCWHTFAENIDQVDKVLHRPSAERILQKAIVQGSTSLTESQQALLFSIYFASISSMTDEVARVCFKMTKSEALATYRGVAEKALMSANFLTSNNLITLQAFVLFLSFNLYVDEPKFVWTMTGLARRLSSSGTSILSPFENEMRRRLRWHLWFLDQRAADDRGEDTPSSMDPDLPLNINDADLHPYMVTAPTSHATWTEMSLSLVRFELAKTSRTIDSGGLTPCEKERIIFECIYRINSKYLRYCDDMHPISWLARHVADVMVVEMRIKLHYQGGFLAAQPSYPPNNSQRDELFMAVVDIVDIPRRLETEPQARRWKWLLKPYLQFQPLAFMLLELQGYRQNREAMDHAWAVAETAFRRWSEDSKASRNGEVLSELMEKAKAKRTQLQAPMQMASWRSHTAFLEMLTSPLTVPLQDQEQPLFNPHASPCPFFVDKANNAPLPIESLSFFSADMPILSFDCPGGIDSVLDLFNEPFGSADIFNSNNNNLESIL</sequence>
<protein>
    <recommendedName>
        <fullName evidence="8">Zn(2)-C6 fungal-type domain-containing protein</fullName>
    </recommendedName>
</protein>
<proteinExistence type="predicted"/>
<dbReference type="Gene3D" id="4.10.240.10">
    <property type="entry name" value="Zn(2)-C6 fungal-type DNA-binding domain"/>
    <property type="match status" value="1"/>
</dbReference>
<keyword evidence="5" id="KW-0804">Transcription</keyword>
<comment type="subcellular location">
    <subcellularLocation>
        <location evidence="1">Nucleus</location>
    </subcellularLocation>
</comment>
<evidence type="ECO:0000256" key="7">
    <source>
        <dbReference type="SAM" id="MobiDB-lite"/>
    </source>
</evidence>
<evidence type="ECO:0000313" key="9">
    <source>
        <dbReference type="EMBL" id="RJE25925.1"/>
    </source>
</evidence>
<dbReference type="InterPro" id="IPR036864">
    <property type="entry name" value="Zn2-C6_fun-type_DNA-bd_sf"/>
</dbReference>
<evidence type="ECO:0000313" key="10">
    <source>
        <dbReference type="Proteomes" id="UP000266188"/>
    </source>
</evidence>
<keyword evidence="4" id="KW-0238">DNA-binding</keyword>
<dbReference type="SMART" id="SM00066">
    <property type="entry name" value="GAL4"/>
    <property type="match status" value="1"/>
</dbReference>
<dbReference type="PROSITE" id="PS00463">
    <property type="entry name" value="ZN2_CY6_FUNGAL_1"/>
    <property type="match status" value="1"/>
</dbReference>
<dbReference type="Pfam" id="PF00172">
    <property type="entry name" value="Zn_clus"/>
    <property type="match status" value="1"/>
</dbReference>
<dbReference type="InterPro" id="IPR050613">
    <property type="entry name" value="Sec_Metabolite_Reg"/>
</dbReference>
<dbReference type="InterPro" id="IPR001138">
    <property type="entry name" value="Zn2Cys6_DnaBD"/>
</dbReference>
<keyword evidence="3" id="KW-0805">Transcription regulation</keyword>
<evidence type="ECO:0000256" key="2">
    <source>
        <dbReference type="ARBA" id="ARBA00022723"/>
    </source>
</evidence>
<dbReference type="GO" id="GO:0003677">
    <property type="term" value="F:DNA binding"/>
    <property type="evidence" value="ECO:0007669"/>
    <property type="project" value="UniProtKB-KW"/>
</dbReference>
<feature type="region of interest" description="Disordered" evidence="7">
    <location>
        <begin position="1"/>
        <end position="22"/>
    </location>
</feature>
<evidence type="ECO:0000256" key="6">
    <source>
        <dbReference type="ARBA" id="ARBA00023242"/>
    </source>
</evidence>
<dbReference type="GO" id="GO:0006351">
    <property type="term" value="P:DNA-templated transcription"/>
    <property type="evidence" value="ECO:0007669"/>
    <property type="project" value="InterPro"/>
</dbReference>
<evidence type="ECO:0000259" key="8">
    <source>
        <dbReference type="PROSITE" id="PS50048"/>
    </source>
</evidence>
<evidence type="ECO:0000256" key="4">
    <source>
        <dbReference type="ARBA" id="ARBA00023125"/>
    </source>
</evidence>
<accession>A0A3A3A7I2</accession>
<dbReference type="GO" id="GO:0008270">
    <property type="term" value="F:zinc ion binding"/>
    <property type="evidence" value="ECO:0007669"/>
    <property type="project" value="InterPro"/>
</dbReference>
<dbReference type="InterPro" id="IPR007219">
    <property type="entry name" value="XnlR_reg_dom"/>
</dbReference>
<organism evidence="9 10">
    <name type="scientific">Aspergillus sclerotialis</name>
    <dbReference type="NCBI Taxonomy" id="2070753"/>
    <lineage>
        <taxon>Eukaryota</taxon>
        <taxon>Fungi</taxon>
        <taxon>Dikarya</taxon>
        <taxon>Ascomycota</taxon>
        <taxon>Pezizomycotina</taxon>
        <taxon>Eurotiomycetes</taxon>
        <taxon>Eurotiomycetidae</taxon>
        <taxon>Eurotiales</taxon>
        <taxon>Aspergillaceae</taxon>
        <taxon>Aspergillus</taxon>
        <taxon>Aspergillus subgen. Polypaecilum</taxon>
    </lineage>
</organism>
<keyword evidence="6" id="KW-0539">Nucleus</keyword>
<evidence type="ECO:0000256" key="1">
    <source>
        <dbReference type="ARBA" id="ARBA00004123"/>
    </source>
</evidence>
<gene>
    <name evidence="9" type="ORF">PHISCL_01767</name>
</gene>
<comment type="caution">
    <text evidence="9">The sequence shown here is derived from an EMBL/GenBank/DDBJ whole genome shotgun (WGS) entry which is preliminary data.</text>
</comment>
<dbReference type="CDD" id="cd00067">
    <property type="entry name" value="GAL4"/>
    <property type="match status" value="1"/>
</dbReference>
<keyword evidence="10" id="KW-1185">Reference proteome</keyword>
<dbReference type="GO" id="GO:0000981">
    <property type="term" value="F:DNA-binding transcription factor activity, RNA polymerase II-specific"/>
    <property type="evidence" value="ECO:0007669"/>
    <property type="project" value="InterPro"/>
</dbReference>
<dbReference type="CDD" id="cd12148">
    <property type="entry name" value="fungal_TF_MHR"/>
    <property type="match status" value="1"/>
</dbReference>
<dbReference type="OrthoDB" id="424974at2759"/>